<dbReference type="EMBL" id="JWYV01000001">
    <property type="protein sequence ID" value="KKD01781.1"/>
    <property type="molecule type" value="Genomic_DNA"/>
</dbReference>
<dbReference type="InterPro" id="IPR029058">
    <property type="entry name" value="AB_hydrolase_fold"/>
</dbReference>
<comment type="caution">
    <text evidence="2">The sequence shown here is derived from an EMBL/GenBank/DDBJ whole genome shotgun (WGS) entry which is preliminary data.</text>
</comment>
<dbReference type="InterPro" id="IPR025920">
    <property type="entry name" value="Lipase_bact_N"/>
</dbReference>
<dbReference type="InterPro" id="IPR020009">
    <property type="entry name" value="VolA/Pla-1/cef"/>
</dbReference>
<evidence type="ECO:0000313" key="3">
    <source>
        <dbReference type="Proteomes" id="UP000033633"/>
    </source>
</evidence>
<evidence type="ECO:0000313" key="2">
    <source>
        <dbReference type="EMBL" id="KKD01781.1"/>
    </source>
</evidence>
<sequence>MNKKLIALLVGASIGLTGCGDELSLNGDPSVDPKIQDSLNAETKVVFDIISKTKAPILPSFLVMDSTDGTIKTDDSAADPSDLSDPKVALGKADGWSTTQPIVINFSGKNINTNTVTGSFYLFKTGSPLDGTASTTTPVQLTEGVDYVIVPSSTSLTVMPLKPLDLNSNYMFALTNDLKDINGNAVGMSNSYAVMKSNRTPANAELITPQKITQGVESLISGMTGIDTATIIYSSWFTTTSAGSVLYATKGALALSAEAVGTTGNANTIWKGTANPNNVDTTGMFTFNSDTPTDITDFLGDTLTPIFNGLSIKAYQGTVKIPYFLETKAGSWNTTPWQSAIPSLAKIKHVLENGSDEDKAAIVQQLGGLTPAITVEDMANVQTDASVQKKVIAALTGAKLTLANGTQLDAERVISQYSPIPQLKSMESVPYTLVMPAQANCLTELGGGTGIPVTIFQHGITADKSSVLALAPTALNGECMALIAIDHPLHGDRGIVDGGTTYVTKENSPEVYMNLEYLNIARDNFRESITDTLSLRTALGLQFQKNAAGTPNLAKPLTVLSPKNTSNEIVGVNYIGHSLGAMTGIGFAATANKPVLDITDPAEKASEYGAFRIDRAQYANPGAGIAYLLLNSTKFGPVIKDKLLSKASSDYQGFKQTYCQGATDSDCYALFYSKASDAQKAVVDSTLSQFAYAAQSVLDTVDPINLIGQVDSTTQQYLTMVQNDEVIPNGLTSDSTKQYSPFGGTLPLINSGFEQFVNSVSDVTKSAGIFVSGDHSSLLDPQADSDTTTEMQTQAKTFLTKGNITVTNSSLMTTMP</sequence>
<accession>A0A0F5VHX6</accession>
<organism evidence="2 3">
    <name type="scientific">Photobacterium halotolerans</name>
    <dbReference type="NCBI Taxonomy" id="265726"/>
    <lineage>
        <taxon>Bacteria</taxon>
        <taxon>Pseudomonadati</taxon>
        <taxon>Pseudomonadota</taxon>
        <taxon>Gammaproteobacteria</taxon>
        <taxon>Vibrionales</taxon>
        <taxon>Vibrionaceae</taxon>
        <taxon>Photobacterium</taxon>
    </lineage>
</organism>
<dbReference type="Gene3D" id="3.40.50.1820">
    <property type="entry name" value="alpha/beta hydrolase"/>
    <property type="match status" value="1"/>
</dbReference>
<name>A0A0F5VHX6_9GAMM</name>
<dbReference type="Pfam" id="PF12262">
    <property type="entry name" value="Lipase_bact_N"/>
    <property type="match status" value="1"/>
</dbReference>
<dbReference type="OrthoDB" id="5477453at2"/>
<dbReference type="STRING" id="265726.KY46_00480"/>
<protein>
    <recommendedName>
        <fullName evidence="1">Bacterial virulence factor lipase N-terminal domain-containing protein</fullName>
    </recommendedName>
</protein>
<feature type="domain" description="Bacterial virulence factor lipase N-terminal" evidence="1">
    <location>
        <begin position="31"/>
        <end position="270"/>
    </location>
</feature>
<keyword evidence="3" id="KW-1185">Reference proteome</keyword>
<dbReference type="Proteomes" id="UP000033633">
    <property type="component" value="Unassembled WGS sequence"/>
</dbReference>
<dbReference type="NCBIfam" id="TIGR03502">
    <property type="entry name" value="lipase_Pla1_cef"/>
    <property type="match status" value="1"/>
</dbReference>
<dbReference type="PATRIC" id="fig|265726.11.peg.103"/>
<dbReference type="AlphaFoldDB" id="A0A0F5VHX6"/>
<dbReference type="RefSeq" id="WP_046219112.1">
    <property type="nucleotide sequence ID" value="NZ_JWYV01000001.1"/>
</dbReference>
<reference evidence="2 3" key="1">
    <citation type="submission" date="2014-12" db="EMBL/GenBank/DDBJ databases">
        <title>Mercury Reductase activity and rhizosphere competence traits in the genome of root associated Photobacterium halotolerans MELD1.</title>
        <authorList>
            <person name="Mathew D.C."/>
            <person name="Huang C.-C."/>
        </authorList>
    </citation>
    <scope>NUCLEOTIDE SEQUENCE [LARGE SCALE GENOMIC DNA]</scope>
    <source>
        <strain evidence="2 3">MELD1</strain>
    </source>
</reference>
<proteinExistence type="predicted"/>
<dbReference type="PROSITE" id="PS51257">
    <property type="entry name" value="PROKAR_LIPOPROTEIN"/>
    <property type="match status" value="1"/>
</dbReference>
<gene>
    <name evidence="2" type="ORF">KY46_00480</name>
</gene>
<dbReference type="SUPFAM" id="SSF53474">
    <property type="entry name" value="alpha/beta-Hydrolases"/>
    <property type="match status" value="1"/>
</dbReference>
<evidence type="ECO:0000259" key="1">
    <source>
        <dbReference type="Pfam" id="PF12262"/>
    </source>
</evidence>